<dbReference type="Pfam" id="PF00854">
    <property type="entry name" value="PTR2"/>
    <property type="match status" value="1"/>
</dbReference>
<protein>
    <submittedName>
        <fullName evidence="6">Peptide transporter PTR1</fullName>
    </submittedName>
</protein>
<evidence type="ECO:0000256" key="1">
    <source>
        <dbReference type="ARBA" id="ARBA00004141"/>
    </source>
</evidence>
<organism evidence="6">
    <name type="scientific">Aegilops tauschii</name>
    <name type="common">Tausch's goatgrass</name>
    <name type="synonym">Aegilops squarrosa</name>
    <dbReference type="NCBI Taxonomy" id="37682"/>
    <lineage>
        <taxon>Eukaryota</taxon>
        <taxon>Viridiplantae</taxon>
        <taxon>Streptophyta</taxon>
        <taxon>Embryophyta</taxon>
        <taxon>Tracheophyta</taxon>
        <taxon>Spermatophyta</taxon>
        <taxon>Magnoliopsida</taxon>
        <taxon>Liliopsida</taxon>
        <taxon>Poales</taxon>
        <taxon>Poaceae</taxon>
        <taxon>BOP clade</taxon>
        <taxon>Pooideae</taxon>
        <taxon>Triticodae</taxon>
        <taxon>Triticeae</taxon>
        <taxon>Triticinae</taxon>
        <taxon>Aegilops</taxon>
    </lineage>
</organism>
<accession>R7W3Q3</accession>
<keyword evidence="3" id="KW-0812">Transmembrane</keyword>
<comment type="similarity">
    <text evidence="2">Belongs to the major facilitator superfamily. Proton-dependent oligopeptide transporter (POT/PTR) (TC 2.A.17) family.</text>
</comment>
<evidence type="ECO:0000256" key="5">
    <source>
        <dbReference type="ARBA" id="ARBA00023136"/>
    </source>
</evidence>
<dbReference type="Gene3D" id="1.20.1250.20">
    <property type="entry name" value="MFS general substrate transporter like domains"/>
    <property type="match status" value="1"/>
</dbReference>
<sequence>MPDACNTDACLRPRSLTGPSKPGQRFVNFVSVRLRMPDASNTDACLRLWRVPGFGKPARCLVNTVFFPAHHYFDTTAPMTNSTPPCVHGSTMTSSTPATPTRHRPRHCSHGYLVTAHHPTLLATSTLAQRATTLLEQSRRFPLRPQLPRCTDCYECGGHSNAAAAAAVNVWTGTARLLPLLGAFVADSWLGRYWSIILACTLYVLGYGMITLASTLLAQQPSPTLDNDSSSRPLSLQVAFFYASLYLIAVAQGADKPCGLSFTADQFDPDHPSECAARSSFFNWWHFSIAVGIGIAINVVSYIQENFGWGIGFGMLCTVMICAFVVFLLGIPTYRLHVSIASSGSPFARLSHSFITLANNSSFFFRTKRHQYEDEDATTNLEEARGMLRLLPIWFACLAFGVVFAQITTLFNKQGHTLDRRIFGVLELPPATLQTFWPAAVLLFVPFYDRVLVPTLRCVTGIPSGLTLLQRIGTGMAVSLAAMCVAALVEARRLETTRQHELVDDAGATVPMSWAWLVPQYMMVGVADVFVIVGMQEFFYDQMPKELRSLGIALYCSVIGVGGFISGALISLIDRITRSGGGDSWFSDNLNRAHLDYFYWVLAGLSAAELVLYIYFARSYVYKDKRDRAK</sequence>
<evidence type="ECO:0000256" key="2">
    <source>
        <dbReference type="ARBA" id="ARBA00005982"/>
    </source>
</evidence>
<reference evidence="6" key="1">
    <citation type="submission" date="2015-06" db="UniProtKB">
        <authorList>
            <consortium name="EnsemblPlants"/>
        </authorList>
    </citation>
    <scope>IDENTIFICATION</scope>
</reference>
<dbReference type="GO" id="GO:0022857">
    <property type="term" value="F:transmembrane transporter activity"/>
    <property type="evidence" value="ECO:0007669"/>
    <property type="project" value="InterPro"/>
</dbReference>
<evidence type="ECO:0000256" key="4">
    <source>
        <dbReference type="ARBA" id="ARBA00022989"/>
    </source>
</evidence>
<keyword evidence="5" id="KW-0472">Membrane</keyword>
<evidence type="ECO:0000313" key="6">
    <source>
        <dbReference type="EnsemblPlants" id="EMT01236"/>
    </source>
</evidence>
<dbReference type="GO" id="GO:0016020">
    <property type="term" value="C:membrane"/>
    <property type="evidence" value="ECO:0007669"/>
    <property type="project" value="UniProtKB-SubCell"/>
</dbReference>
<name>R7W3Q3_AEGTA</name>
<proteinExistence type="inferred from homology"/>
<dbReference type="EnsemblPlants" id="EMT01236">
    <property type="protein sequence ID" value="EMT01236"/>
    <property type="gene ID" value="F775_25671"/>
</dbReference>
<dbReference type="PANTHER" id="PTHR11654">
    <property type="entry name" value="OLIGOPEPTIDE TRANSPORTER-RELATED"/>
    <property type="match status" value="1"/>
</dbReference>
<dbReference type="FunFam" id="1.20.1250.20:FF:000410">
    <property type="entry name" value="POT family protein"/>
    <property type="match status" value="1"/>
</dbReference>
<comment type="subcellular location">
    <subcellularLocation>
        <location evidence="1">Membrane</location>
        <topology evidence="1">Multi-pass membrane protein</topology>
    </subcellularLocation>
</comment>
<dbReference type="InterPro" id="IPR000109">
    <property type="entry name" value="POT_fam"/>
</dbReference>
<dbReference type="InterPro" id="IPR036259">
    <property type="entry name" value="MFS_trans_sf"/>
</dbReference>
<keyword evidence="4" id="KW-1133">Transmembrane helix</keyword>
<dbReference type="SUPFAM" id="SSF103473">
    <property type="entry name" value="MFS general substrate transporter"/>
    <property type="match status" value="1"/>
</dbReference>
<dbReference type="AlphaFoldDB" id="R7W3Q3"/>
<evidence type="ECO:0000256" key="3">
    <source>
        <dbReference type="ARBA" id="ARBA00022692"/>
    </source>
</evidence>